<dbReference type="InterPro" id="IPR002641">
    <property type="entry name" value="PNPLA_dom"/>
</dbReference>
<dbReference type="RefSeq" id="WP_187221198.1">
    <property type="nucleotide sequence ID" value="NZ_JABVED010000008.1"/>
</dbReference>
<dbReference type="SUPFAM" id="SSF52151">
    <property type="entry name" value="FabD/lysophospholipase-like"/>
    <property type="match status" value="1"/>
</dbReference>
<gene>
    <name evidence="4" type="ORF">GPZ80_16260</name>
</gene>
<keyword evidence="5" id="KW-1185">Reference proteome</keyword>
<dbReference type="Gene3D" id="3.40.1090.10">
    <property type="entry name" value="Cytosolic phospholipase A2 catalytic domain"/>
    <property type="match status" value="2"/>
</dbReference>
<comment type="caution">
    <text evidence="4">The sequence shown here is derived from an EMBL/GenBank/DDBJ whole genome shotgun (WGS) entry which is preliminary data.</text>
</comment>
<evidence type="ECO:0000313" key="4">
    <source>
        <dbReference type="EMBL" id="MBC6448727.1"/>
    </source>
</evidence>
<feature type="short sequence motif" description="DGA/G" evidence="2">
    <location>
        <begin position="195"/>
        <end position="197"/>
    </location>
</feature>
<evidence type="ECO:0000256" key="2">
    <source>
        <dbReference type="PROSITE-ProRule" id="PRU01161"/>
    </source>
</evidence>
<keyword evidence="2" id="KW-0442">Lipid degradation</keyword>
<dbReference type="PROSITE" id="PS51635">
    <property type="entry name" value="PNPLA"/>
    <property type="match status" value="1"/>
</dbReference>
<feature type="active site" description="Nucleophile" evidence="2">
    <location>
        <position position="43"/>
    </location>
</feature>
<reference evidence="4 5" key="1">
    <citation type="submission" date="2020-06" db="EMBL/GenBank/DDBJ databases">
        <title>Actinokineospora xiongansis sp. nov., isolated from soil of Baiyangdian.</title>
        <authorList>
            <person name="Zhang X."/>
        </authorList>
    </citation>
    <scope>NUCLEOTIDE SEQUENCE [LARGE SCALE GENOMIC DNA]</scope>
    <source>
        <strain evidence="4 5">HBU206404</strain>
    </source>
</reference>
<dbReference type="EMBL" id="JABVED010000008">
    <property type="protein sequence ID" value="MBC6448727.1"/>
    <property type="molecule type" value="Genomic_DNA"/>
</dbReference>
<name>A0ABR7L7Q9_9PSEU</name>
<accession>A0ABR7L7Q9</accession>
<keyword evidence="1 2" id="KW-0443">Lipid metabolism</keyword>
<feature type="active site" description="Proton acceptor" evidence="2">
    <location>
        <position position="195"/>
    </location>
</feature>
<evidence type="ECO:0000256" key="1">
    <source>
        <dbReference type="ARBA" id="ARBA00023098"/>
    </source>
</evidence>
<organism evidence="4 5">
    <name type="scientific">Actinokineospora xionganensis</name>
    <dbReference type="NCBI Taxonomy" id="2684470"/>
    <lineage>
        <taxon>Bacteria</taxon>
        <taxon>Bacillati</taxon>
        <taxon>Actinomycetota</taxon>
        <taxon>Actinomycetes</taxon>
        <taxon>Pseudonocardiales</taxon>
        <taxon>Pseudonocardiaceae</taxon>
        <taxon>Actinokineospora</taxon>
    </lineage>
</organism>
<evidence type="ECO:0000313" key="5">
    <source>
        <dbReference type="Proteomes" id="UP000734823"/>
    </source>
</evidence>
<proteinExistence type="predicted"/>
<dbReference type="InterPro" id="IPR016035">
    <property type="entry name" value="Acyl_Trfase/lysoPLipase"/>
</dbReference>
<evidence type="ECO:0000259" key="3">
    <source>
        <dbReference type="PROSITE" id="PS51635"/>
    </source>
</evidence>
<dbReference type="Pfam" id="PF01734">
    <property type="entry name" value="Patatin"/>
    <property type="match status" value="1"/>
</dbReference>
<feature type="short sequence motif" description="GXSXG" evidence="2">
    <location>
        <begin position="41"/>
        <end position="45"/>
    </location>
</feature>
<protein>
    <submittedName>
        <fullName evidence="4">Patatin-like phospholipase family protein</fullName>
    </submittedName>
</protein>
<keyword evidence="2" id="KW-0378">Hydrolase</keyword>
<sequence>MRRGLVIGCGGTLGAAWTVGALVAVEEAFGWDPRTADALVGTSAGAEFVTLLGSGVGVRELLDAHRGLPGVRDAVSRHLAAAPRRFPPLPRARLGSLKLARRRDVAGMTRLTGLLPIGSGHPGWLIDLVDALVPADGWVKHPAAWVVGCDYDTGERVAFGSPTAPTASLRDAVRASWAVPGWFPPVEIDGRRFADGGIASPTSADLLLPLGLDEVVVLAPMASVDPGRPKGLRRVEQLVRARMTRGVDAEVAALRAAGTKVLRLDPGPEDLAAMGANLMDGRRAARVLETSLRTSRAAVRDRTVRKG</sequence>
<dbReference type="Proteomes" id="UP000734823">
    <property type="component" value="Unassembled WGS sequence"/>
</dbReference>
<comment type="caution">
    <text evidence="2">Lacks conserved residue(s) required for the propagation of feature annotation.</text>
</comment>
<feature type="domain" description="PNPLA" evidence="3">
    <location>
        <begin position="5"/>
        <end position="208"/>
    </location>
</feature>